<dbReference type="EMBL" id="CAJFDI010000004">
    <property type="protein sequence ID" value="CAD5228263.1"/>
    <property type="molecule type" value="Genomic_DNA"/>
</dbReference>
<evidence type="ECO:0000256" key="1">
    <source>
        <dbReference type="SAM" id="MobiDB-lite"/>
    </source>
</evidence>
<reference evidence="4" key="2">
    <citation type="submission" date="2020-09" db="EMBL/GenBank/DDBJ databases">
        <authorList>
            <person name="Kikuchi T."/>
        </authorList>
    </citation>
    <scope>NUCLEOTIDE SEQUENCE</scope>
    <source>
        <strain evidence="4">Ka4C1</strain>
    </source>
</reference>
<name>A0A1I7SER8_BURXY</name>
<dbReference type="WBParaSite" id="BXY_1152700.1">
    <property type="protein sequence ID" value="BXY_1152700.1"/>
    <property type="gene ID" value="BXY_1152700"/>
</dbReference>
<organism evidence="5 7">
    <name type="scientific">Bursaphelenchus xylophilus</name>
    <name type="common">Pinewood nematode worm</name>
    <name type="synonym">Aphelenchoides xylophilus</name>
    <dbReference type="NCBI Taxonomy" id="6326"/>
    <lineage>
        <taxon>Eukaryota</taxon>
        <taxon>Metazoa</taxon>
        <taxon>Ecdysozoa</taxon>
        <taxon>Nematoda</taxon>
        <taxon>Chromadorea</taxon>
        <taxon>Rhabditida</taxon>
        <taxon>Tylenchina</taxon>
        <taxon>Tylenchomorpha</taxon>
        <taxon>Aphelenchoidea</taxon>
        <taxon>Aphelenchoididae</taxon>
        <taxon>Bursaphelenchus</taxon>
    </lineage>
</organism>
<dbReference type="Gene3D" id="3.50.4.10">
    <property type="entry name" value="Hepatocyte Growth Factor"/>
    <property type="match status" value="3"/>
</dbReference>
<evidence type="ECO:0000313" key="5">
    <source>
        <dbReference type="Proteomes" id="UP000095284"/>
    </source>
</evidence>
<dbReference type="Proteomes" id="UP000582659">
    <property type="component" value="Unassembled WGS sequence"/>
</dbReference>
<gene>
    <name evidence="4" type="ORF">BXYJ_LOCUS10357</name>
</gene>
<feature type="compositionally biased region" description="Basic and acidic residues" evidence="1">
    <location>
        <begin position="364"/>
        <end position="374"/>
    </location>
</feature>
<feature type="domain" description="Apple" evidence="3">
    <location>
        <begin position="903"/>
        <end position="989"/>
    </location>
</feature>
<dbReference type="PROSITE" id="PS50948">
    <property type="entry name" value="PAN"/>
    <property type="match status" value="2"/>
</dbReference>
<evidence type="ECO:0000313" key="6">
    <source>
        <dbReference type="Proteomes" id="UP000659654"/>
    </source>
</evidence>
<feature type="compositionally biased region" description="Basic and acidic residues" evidence="1">
    <location>
        <begin position="546"/>
        <end position="555"/>
    </location>
</feature>
<evidence type="ECO:0000256" key="2">
    <source>
        <dbReference type="SAM" id="SignalP"/>
    </source>
</evidence>
<dbReference type="SUPFAM" id="SSF57414">
    <property type="entry name" value="Hairpin loop containing domain-like"/>
    <property type="match status" value="3"/>
</dbReference>
<proteinExistence type="predicted"/>
<feature type="region of interest" description="Disordered" evidence="1">
    <location>
        <begin position="532"/>
        <end position="562"/>
    </location>
</feature>
<feature type="compositionally biased region" description="Low complexity" evidence="1">
    <location>
        <begin position="433"/>
        <end position="447"/>
    </location>
</feature>
<dbReference type="AlphaFoldDB" id="A0A1I7SER8"/>
<feature type="region of interest" description="Disordered" evidence="1">
    <location>
        <begin position="474"/>
        <end position="519"/>
    </location>
</feature>
<dbReference type="InterPro" id="IPR003609">
    <property type="entry name" value="Pan_app"/>
</dbReference>
<feature type="compositionally biased region" description="Basic and acidic residues" evidence="1">
    <location>
        <begin position="477"/>
        <end position="490"/>
    </location>
</feature>
<keyword evidence="6" id="KW-1185">Reference proteome</keyword>
<feature type="compositionally biased region" description="Low complexity" evidence="1">
    <location>
        <begin position="345"/>
        <end position="359"/>
    </location>
</feature>
<feature type="compositionally biased region" description="Polar residues" evidence="1">
    <location>
        <begin position="289"/>
        <end position="344"/>
    </location>
</feature>
<evidence type="ECO:0000313" key="4">
    <source>
        <dbReference type="EMBL" id="CAD5228263.1"/>
    </source>
</evidence>
<protein>
    <submittedName>
        <fullName evidence="4">(pine wood nematode) hypothetical protein</fullName>
    </submittedName>
</protein>
<keyword evidence="2" id="KW-0732">Signal</keyword>
<dbReference type="Proteomes" id="UP000095284">
    <property type="component" value="Unplaced"/>
</dbReference>
<feature type="region of interest" description="Disordered" evidence="1">
    <location>
        <begin position="264"/>
        <end position="452"/>
    </location>
</feature>
<feature type="compositionally biased region" description="Polar residues" evidence="1">
    <location>
        <begin position="712"/>
        <end position="724"/>
    </location>
</feature>
<dbReference type="SMART" id="SM00473">
    <property type="entry name" value="PAN_AP"/>
    <property type="match status" value="3"/>
</dbReference>
<sequence>MGSSTRLALAAVLLTSLMAEALSLAGVVHGLGYRPPPPKVRRQAKSMGHCHFDAEKWYTEPEVTISNAVMFDRTSGLTCTECMERCELYQNTSSKWVCRSLTYDHKYEICDIYAINGQSKPYYLTEYHMRDYFAYLPALSPKDRARVGASHELEIIDEEERNHTATASKHVMIDVTEIDGLAKTEFPVDGKSTEVGLVEPTTVPSVHFGEKSSERNVATEADLTSEQLKLKEAKIEAGNENSEAKTEPAEWLHKEEEALKTVEAQTEATLAPESTSEGQKNEEAKSEGSLASETNAESQNAGESKTESETASELNSESQKPVESTTEAHIPTETASESNLGSQKATESATEATAASEASIESQKSLESRTESHSAAESISESHSASETISESHSETKAEAATEVKNTSDTVLLHSEASTEPSLEAAEAKTEASEASQTLETSESTSQVAVEPAKLKEEVNVTEVSSVNIPLTTESSVEAKHSSESIEEHTVTVIETSETPIKLTETEQSATASREGADFAAAARASKTYIKSKTGEQLPIPGLGGHEQKGEDPIPSRKSSSKRLEKMNLKSLRNIIANNARHEETREFYQEQRTSWNTKNIKQVDFEHVETVNSGHKNPMLSLKINKIAPQHVATDDIEKPRPIEGTVDASSSDAVIDVATPSSLHRTSVPSFTVTKRVSTSEQKAIEEVKSTFNVDEKKSSKELVAATEVAASSKTSEASRSVEQPEGFKTFSSSTFDEKIYSREPLAPETSGYDNLPKTPIDANTEAKATKKTPLDDAPQEKVSLDFDTSQERKKLNIGKLAHAVKCTENEVLRFVQFGGYEQSHRDHDAKLELLPAGSLEECQKACIESSAFECASATHSPTGCILSSKSANHAEANSLVVNKESTYLEKVCLPKTLADTTKLIFEAVPAYILVGHVQEVTDASSLRQCQIDCLQAQEKYGFRCRSAMWYPADSDQNCLLNSENKQTQPTVFVPEDEGVIMFYFDVPRTDDSPISQNRRFKDLPFKRRVSKWTHWSKCDENKEYAKKHRYVKCSNEKDIRKCPKQTLNCKNVIEPTQPHIDGECRAVRDPRGNKRCPHGVKLDSFGIRHYCTPPVDCY</sequence>
<feature type="region of interest" description="Disordered" evidence="1">
    <location>
        <begin position="710"/>
        <end position="731"/>
    </location>
</feature>
<feature type="compositionally biased region" description="Low complexity" evidence="1">
    <location>
        <begin position="375"/>
        <end position="389"/>
    </location>
</feature>
<feature type="chain" id="PRO_5036022159" evidence="2">
    <location>
        <begin position="22"/>
        <end position="1101"/>
    </location>
</feature>
<feature type="compositionally biased region" description="Polar residues" evidence="1">
    <location>
        <begin position="264"/>
        <end position="278"/>
    </location>
</feature>
<reference evidence="7" key="1">
    <citation type="submission" date="2016-11" db="UniProtKB">
        <authorList>
            <consortium name="WormBaseParasite"/>
        </authorList>
    </citation>
    <scope>IDENTIFICATION</scope>
</reference>
<accession>A0A1I7SER8</accession>
<dbReference type="PANTHER" id="PTHR47327">
    <property type="entry name" value="FI18240P1-RELATED"/>
    <property type="match status" value="1"/>
</dbReference>
<evidence type="ECO:0000259" key="3">
    <source>
        <dbReference type="PROSITE" id="PS50948"/>
    </source>
</evidence>
<dbReference type="Proteomes" id="UP000659654">
    <property type="component" value="Unassembled WGS sequence"/>
</dbReference>
<dbReference type="PANTHER" id="PTHR47327:SF1">
    <property type="entry name" value="RE15579P"/>
    <property type="match status" value="1"/>
</dbReference>
<feature type="compositionally biased region" description="Polar residues" evidence="1">
    <location>
        <begin position="404"/>
        <end position="421"/>
    </location>
</feature>
<dbReference type="CDD" id="cd01099">
    <property type="entry name" value="PAN_AP_HGF"/>
    <property type="match status" value="2"/>
</dbReference>
<dbReference type="OrthoDB" id="5916958at2759"/>
<evidence type="ECO:0000313" key="7">
    <source>
        <dbReference type="WBParaSite" id="BXY_1152700.1"/>
    </source>
</evidence>
<feature type="compositionally biased region" description="Basic and acidic residues" evidence="1">
    <location>
        <begin position="390"/>
        <end position="402"/>
    </location>
</feature>
<feature type="signal peptide" evidence="2">
    <location>
        <begin position="1"/>
        <end position="21"/>
    </location>
</feature>
<feature type="domain" description="Apple" evidence="3">
    <location>
        <begin position="809"/>
        <end position="895"/>
    </location>
</feature>
<dbReference type="GO" id="GO:0009653">
    <property type="term" value="P:anatomical structure morphogenesis"/>
    <property type="evidence" value="ECO:0007669"/>
    <property type="project" value="TreeGrafter"/>
</dbReference>
<dbReference type="Pfam" id="PF00024">
    <property type="entry name" value="PAN_1"/>
    <property type="match status" value="3"/>
</dbReference>
<dbReference type="EMBL" id="CAJFCV020000004">
    <property type="protein sequence ID" value="CAG9118797.1"/>
    <property type="molecule type" value="Genomic_DNA"/>
</dbReference>
<dbReference type="InterPro" id="IPR052774">
    <property type="entry name" value="Celegans_DevNeuronal_Protein"/>
</dbReference>